<sequence length="258" mass="29670">MQRCKASRKRGRDKQSNVTDSKSLRRPMTDGPDLDSKIVSVLVGKERQRFYVHETCIRSSSAFFENALNGNSIEASTRTVPLPVSEPIPFAIYFRWLYCGRFYNVEADDVGKSDQVDQDQPDDEWSEWEDCYKLGDFLQDNDFKDALIDLAIEKMCSDRVLDMTLIEVIYANSGASSSHRKLALDIAALLWTNGDLQALHSDKPYVQFLRDALALIGPDTRKRYIRSQGIKRFLNSKDLCEYHDHNARNALCYKEKHK</sequence>
<dbReference type="PANTHER" id="PTHR47843">
    <property type="entry name" value="BTB DOMAIN-CONTAINING PROTEIN-RELATED"/>
    <property type="match status" value="1"/>
</dbReference>
<keyword evidence="4" id="KW-1185">Reference proteome</keyword>
<dbReference type="InterPro" id="IPR000210">
    <property type="entry name" value="BTB/POZ_dom"/>
</dbReference>
<dbReference type="RefSeq" id="XP_040786948.1">
    <property type="nucleotide sequence ID" value="XM_040936157.1"/>
</dbReference>
<dbReference type="CDD" id="cd18186">
    <property type="entry name" value="BTB_POZ_ZBTB_KLHL-like"/>
    <property type="match status" value="1"/>
</dbReference>
<feature type="domain" description="BTB" evidence="2">
    <location>
        <begin position="37"/>
        <end position="106"/>
    </location>
</feature>
<gene>
    <name evidence="3" type="ORF">K460DRAFT_397494</name>
</gene>
<dbReference type="EMBL" id="ML976617">
    <property type="protein sequence ID" value="KAF1844385.1"/>
    <property type="molecule type" value="Genomic_DNA"/>
</dbReference>
<evidence type="ECO:0000259" key="2">
    <source>
        <dbReference type="PROSITE" id="PS50097"/>
    </source>
</evidence>
<reference evidence="3" key="1">
    <citation type="submission" date="2020-01" db="EMBL/GenBank/DDBJ databases">
        <authorList>
            <consortium name="DOE Joint Genome Institute"/>
            <person name="Haridas S."/>
            <person name="Albert R."/>
            <person name="Binder M."/>
            <person name="Bloem J."/>
            <person name="Labutti K."/>
            <person name="Salamov A."/>
            <person name="Andreopoulos B."/>
            <person name="Baker S.E."/>
            <person name="Barry K."/>
            <person name="Bills G."/>
            <person name="Bluhm B.H."/>
            <person name="Cannon C."/>
            <person name="Castanera R."/>
            <person name="Culley D.E."/>
            <person name="Daum C."/>
            <person name="Ezra D."/>
            <person name="Gonzalez J.B."/>
            <person name="Henrissat B."/>
            <person name="Kuo A."/>
            <person name="Liang C."/>
            <person name="Lipzen A."/>
            <person name="Lutzoni F."/>
            <person name="Magnuson J."/>
            <person name="Mondo S."/>
            <person name="Nolan M."/>
            <person name="Ohm R."/>
            <person name="Pangilinan J."/>
            <person name="Park H.-J."/>
            <person name="Ramirez L."/>
            <person name="Alfaro M."/>
            <person name="Sun H."/>
            <person name="Tritt A."/>
            <person name="Yoshinaga Y."/>
            <person name="Zwiers L.-H."/>
            <person name="Turgeon B.G."/>
            <person name="Goodwin S.B."/>
            <person name="Spatafora J.W."/>
            <person name="Crous P.W."/>
            <person name="Grigoriev I.V."/>
        </authorList>
    </citation>
    <scope>NUCLEOTIDE SEQUENCE</scope>
    <source>
        <strain evidence="3">CBS 394.84</strain>
    </source>
</reference>
<dbReference type="PROSITE" id="PS50097">
    <property type="entry name" value="BTB"/>
    <property type="match status" value="1"/>
</dbReference>
<dbReference type="Gene3D" id="3.30.710.10">
    <property type="entry name" value="Potassium Channel Kv1.1, Chain A"/>
    <property type="match status" value="1"/>
</dbReference>
<dbReference type="Proteomes" id="UP000800039">
    <property type="component" value="Unassembled WGS sequence"/>
</dbReference>
<dbReference type="InterPro" id="IPR011333">
    <property type="entry name" value="SKP1/BTB/POZ_sf"/>
</dbReference>
<dbReference type="SUPFAM" id="SSF54695">
    <property type="entry name" value="POZ domain"/>
    <property type="match status" value="1"/>
</dbReference>
<evidence type="ECO:0000313" key="3">
    <source>
        <dbReference type="EMBL" id="KAF1844385.1"/>
    </source>
</evidence>
<dbReference type="GeneID" id="63853408"/>
<name>A0A9P4L706_9PLEO</name>
<feature type="region of interest" description="Disordered" evidence="1">
    <location>
        <begin position="1"/>
        <end position="32"/>
    </location>
</feature>
<protein>
    <recommendedName>
        <fullName evidence="2">BTB domain-containing protein</fullName>
    </recommendedName>
</protein>
<dbReference type="AlphaFoldDB" id="A0A9P4L706"/>
<accession>A0A9P4L706</accession>
<proteinExistence type="predicted"/>
<feature type="compositionally biased region" description="Basic residues" evidence="1">
    <location>
        <begin position="1"/>
        <end position="12"/>
    </location>
</feature>
<dbReference type="PANTHER" id="PTHR47843:SF2">
    <property type="entry name" value="BTB DOMAIN-CONTAINING PROTEIN"/>
    <property type="match status" value="1"/>
</dbReference>
<comment type="caution">
    <text evidence="3">The sequence shown here is derived from an EMBL/GenBank/DDBJ whole genome shotgun (WGS) entry which is preliminary data.</text>
</comment>
<organism evidence="3 4">
    <name type="scientific">Cucurbitaria berberidis CBS 394.84</name>
    <dbReference type="NCBI Taxonomy" id="1168544"/>
    <lineage>
        <taxon>Eukaryota</taxon>
        <taxon>Fungi</taxon>
        <taxon>Dikarya</taxon>
        <taxon>Ascomycota</taxon>
        <taxon>Pezizomycotina</taxon>
        <taxon>Dothideomycetes</taxon>
        <taxon>Pleosporomycetidae</taxon>
        <taxon>Pleosporales</taxon>
        <taxon>Pleosporineae</taxon>
        <taxon>Cucurbitariaceae</taxon>
        <taxon>Cucurbitaria</taxon>
    </lineage>
</organism>
<dbReference type="OrthoDB" id="1022638at2759"/>
<evidence type="ECO:0000256" key="1">
    <source>
        <dbReference type="SAM" id="MobiDB-lite"/>
    </source>
</evidence>
<evidence type="ECO:0000313" key="4">
    <source>
        <dbReference type="Proteomes" id="UP000800039"/>
    </source>
</evidence>